<proteinExistence type="inferred from homology"/>
<evidence type="ECO:0000256" key="4">
    <source>
        <dbReference type="ARBA" id="ARBA00022824"/>
    </source>
</evidence>
<feature type="transmembrane region" description="Helical" evidence="8">
    <location>
        <begin position="924"/>
        <end position="944"/>
    </location>
</feature>
<organism evidence="10 11">
    <name type="scientific">Tegillarca granosa</name>
    <name type="common">Malaysian cockle</name>
    <name type="synonym">Anadara granosa</name>
    <dbReference type="NCBI Taxonomy" id="220873"/>
    <lineage>
        <taxon>Eukaryota</taxon>
        <taxon>Metazoa</taxon>
        <taxon>Spiralia</taxon>
        <taxon>Lophotrochozoa</taxon>
        <taxon>Mollusca</taxon>
        <taxon>Bivalvia</taxon>
        <taxon>Autobranchia</taxon>
        <taxon>Pteriomorphia</taxon>
        <taxon>Arcoida</taxon>
        <taxon>Arcoidea</taxon>
        <taxon>Arcidae</taxon>
        <taxon>Tegillarca</taxon>
    </lineage>
</organism>
<accession>A0ABQ9FJC5</accession>
<feature type="compositionally biased region" description="Polar residues" evidence="7">
    <location>
        <begin position="549"/>
        <end position="559"/>
    </location>
</feature>
<feature type="transmembrane region" description="Helical" evidence="8">
    <location>
        <begin position="895"/>
        <end position="918"/>
    </location>
</feature>
<dbReference type="Pfam" id="PF01694">
    <property type="entry name" value="Rhomboid"/>
    <property type="match status" value="1"/>
</dbReference>
<evidence type="ECO:0000256" key="5">
    <source>
        <dbReference type="ARBA" id="ARBA00022989"/>
    </source>
</evidence>
<name>A0ABQ9FJC5_TEGGR</name>
<dbReference type="EMBL" id="JARBDR010000246">
    <property type="protein sequence ID" value="KAJ8317407.1"/>
    <property type="molecule type" value="Genomic_DNA"/>
</dbReference>
<dbReference type="PANTHER" id="PTHR45965:SF3">
    <property type="entry name" value="INACTIVE RHOMBOID PROTEIN 1"/>
    <property type="match status" value="1"/>
</dbReference>
<evidence type="ECO:0000313" key="11">
    <source>
        <dbReference type="Proteomes" id="UP001217089"/>
    </source>
</evidence>
<keyword evidence="11" id="KW-1185">Reference proteome</keyword>
<evidence type="ECO:0000256" key="7">
    <source>
        <dbReference type="SAM" id="MobiDB-lite"/>
    </source>
</evidence>
<comment type="similarity">
    <text evidence="2">Belongs to the peptidase S54 family.</text>
</comment>
<keyword evidence="6 8" id="KW-0472">Membrane</keyword>
<evidence type="ECO:0000256" key="1">
    <source>
        <dbReference type="ARBA" id="ARBA00004477"/>
    </source>
</evidence>
<evidence type="ECO:0000256" key="6">
    <source>
        <dbReference type="ARBA" id="ARBA00023136"/>
    </source>
</evidence>
<dbReference type="InterPro" id="IPR051512">
    <property type="entry name" value="Inactive_Rhomboid"/>
</dbReference>
<reference evidence="10 11" key="1">
    <citation type="submission" date="2022-12" db="EMBL/GenBank/DDBJ databases">
        <title>Chromosome-level genome of Tegillarca granosa.</title>
        <authorList>
            <person name="Kim J."/>
        </authorList>
    </citation>
    <scope>NUCLEOTIDE SEQUENCE [LARGE SCALE GENOMIC DNA]</scope>
    <source>
        <strain evidence="10">Teg-2019</strain>
        <tissue evidence="10">Adductor muscle</tissue>
    </source>
</reference>
<feature type="compositionally biased region" description="Basic and acidic residues" evidence="7">
    <location>
        <begin position="368"/>
        <end position="377"/>
    </location>
</feature>
<comment type="subcellular location">
    <subcellularLocation>
        <location evidence="1">Endoplasmic reticulum membrane</location>
        <topology evidence="1">Multi-pass membrane protein</topology>
    </subcellularLocation>
</comment>
<sequence length="972" mass="109605">MSGLWKRFKTVGRSVARRIGIFFGIVRSDELDDIQDIIQQRLQDGEYGISINNLFPKKSSNKYRLASQVEEALSQVLMSPSNDDVSVESYNDFRLQNDFEVVETRDSEISISMESLHLENPGHCLEGIHTEQSNQDSDLMASGYTFDKNIDNSECTPVKDTEFECIQVEKTGCKNCVVQYAGSDYAAVESIYNECNTPVEDIGSVCTPLIGSECTVDPYTIEVKEANSNEICNLYPSNKDQSNSTLRKNDNPVLDKNKSANGKDNISDDSESKKSDKVTFYSSKLNNTSKSKSESSVLVTSTGNSVLAEVDTSSDGSNIKVHFVVRSKSEGANMDDVMVERNKVHGSSDDTDKDDLTSESELNNKSNTDTRDNESKDTVCRSSVSIESINVSIEKNIRRDNNVVKLGSLGNSVSNVEDDSDITKVTDKSATHLQLEYTNQEDSRETLKEDQPAVNKDVSVLQNSVEDDKRVEKHVKFESLTNTQLEDTNMKDSRDTFKKDYSEVNEDESAQQDNVEDDKKMEKHVEFESLTRTQECELNDKALDDFGETDNNPNSMQWDNKSDSEEQLNEEDFAYGQEAYHHYKLFAEIEKKIKIGELEESKERKVNIYKWNIEQIDEIIEKAKAYYMDPTGEEPAKDWKELWKKFNVELKSKTSFHKYPKSITDIRVKLSEMPVYLPLFTIFIIFAQLVSFGVICGLGGLTYIGLEPKLELQDGIKTFLGTETVHKWVRPNIWIGPSEVYMISVGATFSPCMREDIGIIIDSTKMNYSVDTRLGCCEVASRNTAGTTTQDECTQLTNGVGKWKENMMCSERPSGQNHIQHNLKPCCINTKGMCTLMSHKHCTFIGGIYHQKGPEHCSKVNCLSSVCGFGGFTSKPDQTWLPDKPAHWWRFLLSLLYHHGIIHTALVVIIQALILRQIEQSVGWFRVMIIYILSGVGGILPVCINYEEQNMVDLIIIPVHVSVGLSQNEPNN</sequence>
<feature type="region of interest" description="Disordered" evidence="7">
    <location>
        <begin position="334"/>
        <end position="377"/>
    </location>
</feature>
<dbReference type="InterPro" id="IPR035952">
    <property type="entry name" value="Rhomboid-like_sf"/>
</dbReference>
<comment type="caution">
    <text evidence="10">The sequence shown here is derived from an EMBL/GenBank/DDBJ whole genome shotgun (WGS) entry which is preliminary data.</text>
</comment>
<evidence type="ECO:0000256" key="2">
    <source>
        <dbReference type="ARBA" id="ARBA00009045"/>
    </source>
</evidence>
<feature type="domain" description="Peptidase S54 rhomboid" evidence="9">
    <location>
        <begin position="886"/>
        <end position="966"/>
    </location>
</feature>
<dbReference type="Gene3D" id="1.20.1540.10">
    <property type="entry name" value="Rhomboid-like"/>
    <property type="match status" value="1"/>
</dbReference>
<dbReference type="InterPro" id="IPR022764">
    <property type="entry name" value="Peptidase_S54_rhomboid_dom"/>
</dbReference>
<keyword evidence="5 8" id="KW-1133">Transmembrane helix</keyword>
<feature type="transmembrane region" description="Helical" evidence="8">
    <location>
        <begin position="675"/>
        <end position="704"/>
    </location>
</feature>
<feature type="compositionally biased region" description="Basic and acidic residues" evidence="7">
    <location>
        <begin position="247"/>
        <end position="258"/>
    </location>
</feature>
<dbReference type="SUPFAM" id="SSF144091">
    <property type="entry name" value="Rhomboid-like"/>
    <property type="match status" value="1"/>
</dbReference>
<protein>
    <recommendedName>
        <fullName evidence="9">Peptidase S54 rhomboid domain-containing protein</fullName>
    </recommendedName>
</protein>
<evidence type="ECO:0000256" key="3">
    <source>
        <dbReference type="ARBA" id="ARBA00022692"/>
    </source>
</evidence>
<feature type="region of interest" description="Disordered" evidence="7">
    <location>
        <begin position="544"/>
        <end position="565"/>
    </location>
</feature>
<evidence type="ECO:0000256" key="8">
    <source>
        <dbReference type="SAM" id="Phobius"/>
    </source>
</evidence>
<feature type="compositionally biased region" description="Basic and acidic residues" evidence="7">
    <location>
        <begin position="338"/>
        <end position="356"/>
    </location>
</feature>
<dbReference type="Proteomes" id="UP001217089">
    <property type="component" value="Unassembled WGS sequence"/>
</dbReference>
<gene>
    <name evidence="10" type="ORF">KUTeg_005311</name>
</gene>
<evidence type="ECO:0000259" key="9">
    <source>
        <dbReference type="Pfam" id="PF01694"/>
    </source>
</evidence>
<keyword evidence="3 8" id="KW-0812">Transmembrane</keyword>
<evidence type="ECO:0000313" key="10">
    <source>
        <dbReference type="EMBL" id="KAJ8317407.1"/>
    </source>
</evidence>
<feature type="region of interest" description="Disordered" evidence="7">
    <location>
        <begin position="239"/>
        <end position="277"/>
    </location>
</feature>
<dbReference type="PANTHER" id="PTHR45965">
    <property type="entry name" value="INACTIVE RHOMBOID PROTEIN"/>
    <property type="match status" value="1"/>
</dbReference>
<keyword evidence="4" id="KW-0256">Endoplasmic reticulum</keyword>